<sequence>MYRANYLLSRLMQSDLALAKDYDICDILDVLADFILELYTPPFGWDLLYRFPRLLLTANASPTAAAPSDVLWDEALQPKTYAPTGFTWDGYLSGIVFGVYWNCVLVGWRPGGVLGGCALATPCPPYICVAL</sequence>
<organism evidence="1 2">
    <name type="scientific">Tetrapyrgos nigripes</name>
    <dbReference type="NCBI Taxonomy" id="182062"/>
    <lineage>
        <taxon>Eukaryota</taxon>
        <taxon>Fungi</taxon>
        <taxon>Dikarya</taxon>
        <taxon>Basidiomycota</taxon>
        <taxon>Agaricomycotina</taxon>
        <taxon>Agaricomycetes</taxon>
        <taxon>Agaricomycetidae</taxon>
        <taxon>Agaricales</taxon>
        <taxon>Marasmiineae</taxon>
        <taxon>Marasmiaceae</taxon>
        <taxon>Tetrapyrgos</taxon>
    </lineage>
</organism>
<protein>
    <submittedName>
        <fullName evidence="1">Uncharacterized protein</fullName>
    </submittedName>
</protein>
<proteinExistence type="predicted"/>
<gene>
    <name evidence="1" type="ORF">D9758_017928</name>
</gene>
<accession>A0A8H5C2R7</accession>
<dbReference type="AlphaFoldDB" id="A0A8H5C2R7"/>
<dbReference type="Proteomes" id="UP000559256">
    <property type="component" value="Unassembled WGS sequence"/>
</dbReference>
<reference evidence="1 2" key="1">
    <citation type="journal article" date="2020" name="ISME J.">
        <title>Uncovering the hidden diversity of litter-decomposition mechanisms in mushroom-forming fungi.</title>
        <authorList>
            <person name="Floudas D."/>
            <person name="Bentzer J."/>
            <person name="Ahren D."/>
            <person name="Johansson T."/>
            <person name="Persson P."/>
            <person name="Tunlid A."/>
        </authorList>
    </citation>
    <scope>NUCLEOTIDE SEQUENCE [LARGE SCALE GENOMIC DNA]</scope>
    <source>
        <strain evidence="1 2">CBS 291.85</strain>
    </source>
</reference>
<name>A0A8H5C2R7_9AGAR</name>
<evidence type="ECO:0000313" key="2">
    <source>
        <dbReference type="Proteomes" id="UP000559256"/>
    </source>
</evidence>
<keyword evidence="2" id="KW-1185">Reference proteome</keyword>
<dbReference type="EMBL" id="JAACJM010000280">
    <property type="protein sequence ID" value="KAF5333903.1"/>
    <property type="molecule type" value="Genomic_DNA"/>
</dbReference>
<evidence type="ECO:0000313" key="1">
    <source>
        <dbReference type="EMBL" id="KAF5333903.1"/>
    </source>
</evidence>
<comment type="caution">
    <text evidence="1">The sequence shown here is derived from an EMBL/GenBank/DDBJ whole genome shotgun (WGS) entry which is preliminary data.</text>
</comment>